<comment type="similarity">
    <text evidence="1">Belongs to the ABC transporter superfamily.</text>
</comment>
<dbReference type="PROSITE" id="PS00211">
    <property type="entry name" value="ABC_TRANSPORTER_1"/>
    <property type="match status" value="1"/>
</dbReference>
<dbReference type="PANTHER" id="PTHR43820:SF4">
    <property type="entry name" value="HIGH-AFFINITY BRANCHED-CHAIN AMINO ACID TRANSPORT ATP-BINDING PROTEIN LIVF"/>
    <property type="match status" value="1"/>
</dbReference>
<keyword evidence="3" id="KW-0547">Nucleotide-binding</keyword>
<dbReference type="SUPFAM" id="SSF52540">
    <property type="entry name" value="P-loop containing nucleoside triphosphate hydrolases"/>
    <property type="match status" value="1"/>
</dbReference>
<keyword evidence="5" id="KW-0029">Amino-acid transport</keyword>
<dbReference type="PANTHER" id="PTHR43820">
    <property type="entry name" value="HIGH-AFFINITY BRANCHED-CHAIN AMINO ACID TRANSPORT ATP-BINDING PROTEIN LIVF"/>
    <property type="match status" value="1"/>
</dbReference>
<dbReference type="AlphaFoldDB" id="A0A9D1A850"/>
<dbReference type="GO" id="GO:0015807">
    <property type="term" value="P:L-amino acid transport"/>
    <property type="evidence" value="ECO:0007669"/>
    <property type="project" value="TreeGrafter"/>
</dbReference>
<proteinExistence type="inferred from homology"/>
<evidence type="ECO:0000256" key="3">
    <source>
        <dbReference type="ARBA" id="ARBA00022741"/>
    </source>
</evidence>
<evidence type="ECO:0000256" key="5">
    <source>
        <dbReference type="ARBA" id="ARBA00022970"/>
    </source>
</evidence>
<accession>A0A9D1A850</accession>
<keyword evidence="4 7" id="KW-0067">ATP-binding</keyword>
<comment type="caution">
    <text evidence="7">The sequence shown here is derived from an EMBL/GenBank/DDBJ whole genome shotgun (WGS) entry which is preliminary data.</text>
</comment>
<dbReference type="InterPro" id="IPR027417">
    <property type="entry name" value="P-loop_NTPase"/>
</dbReference>
<reference evidence="7" key="2">
    <citation type="journal article" date="2021" name="PeerJ">
        <title>Extensive microbial diversity within the chicken gut microbiome revealed by metagenomics and culture.</title>
        <authorList>
            <person name="Gilroy R."/>
            <person name="Ravi A."/>
            <person name="Getino M."/>
            <person name="Pursley I."/>
            <person name="Horton D.L."/>
            <person name="Alikhan N.F."/>
            <person name="Baker D."/>
            <person name="Gharbi K."/>
            <person name="Hall N."/>
            <person name="Watson M."/>
            <person name="Adriaenssens E.M."/>
            <person name="Foster-Nyarko E."/>
            <person name="Jarju S."/>
            <person name="Secka A."/>
            <person name="Antonio M."/>
            <person name="Oren A."/>
            <person name="Chaudhuri R.R."/>
            <person name="La Ragione R."/>
            <person name="Hildebrand F."/>
            <person name="Pallen M.J."/>
        </authorList>
    </citation>
    <scope>NUCLEOTIDE SEQUENCE</scope>
    <source>
        <strain evidence="7">ChiHjej9B8-7071</strain>
    </source>
</reference>
<evidence type="ECO:0000256" key="2">
    <source>
        <dbReference type="ARBA" id="ARBA00022448"/>
    </source>
</evidence>
<evidence type="ECO:0000313" key="8">
    <source>
        <dbReference type="Proteomes" id="UP000824258"/>
    </source>
</evidence>
<dbReference type="Proteomes" id="UP000824258">
    <property type="component" value="Unassembled WGS sequence"/>
</dbReference>
<dbReference type="GO" id="GO:0015658">
    <property type="term" value="F:branched-chain amino acid transmembrane transporter activity"/>
    <property type="evidence" value="ECO:0007669"/>
    <property type="project" value="TreeGrafter"/>
</dbReference>
<dbReference type="InterPro" id="IPR003593">
    <property type="entry name" value="AAA+_ATPase"/>
</dbReference>
<evidence type="ECO:0000256" key="1">
    <source>
        <dbReference type="ARBA" id="ARBA00005417"/>
    </source>
</evidence>
<keyword evidence="2" id="KW-0813">Transport</keyword>
<dbReference type="GO" id="GO:0005524">
    <property type="term" value="F:ATP binding"/>
    <property type="evidence" value="ECO:0007669"/>
    <property type="project" value="UniProtKB-KW"/>
</dbReference>
<dbReference type="Gene3D" id="3.40.50.300">
    <property type="entry name" value="P-loop containing nucleotide triphosphate hydrolases"/>
    <property type="match status" value="1"/>
</dbReference>
<evidence type="ECO:0000259" key="6">
    <source>
        <dbReference type="PROSITE" id="PS50893"/>
    </source>
</evidence>
<dbReference type="InterPro" id="IPR003439">
    <property type="entry name" value="ABC_transporter-like_ATP-bd"/>
</dbReference>
<evidence type="ECO:0000313" key="7">
    <source>
        <dbReference type="EMBL" id="HIR08930.1"/>
    </source>
</evidence>
<organism evidence="7 8">
    <name type="scientific">Candidatus Avoscillospira stercoripullorum</name>
    <dbReference type="NCBI Taxonomy" id="2840709"/>
    <lineage>
        <taxon>Bacteria</taxon>
        <taxon>Bacillati</taxon>
        <taxon>Bacillota</taxon>
        <taxon>Clostridia</taxon>
        <taxon>Eubacteriales</taxon>
        <taxon>Oscillospiraceae</taxon>
        <taxon>Oscillospiraceae incertae sedis</taxon>
        <taxon>Candidatus Avoscillospira</taxon>
    </lineage>
</organism>
<evidence type="ECO:0000256" key="4">
    <source>
        <dbReference type="ARBA" id="ARBA00022840"/>
    </source>
</evidence>
<dbReference type="Pfam" id="PF00005">
    <property type="entry name" value="ABC_tran"/>
    <property type="match status" value="1"/>
</dbReference>
<dbReference type="InterPro" id="IPR052156">
    <property type="entry name" value="BCAA_Transport_ATP-bd_LivF"/>
</dbReference>
<dbReference type="GO" id="GO:0016887">
    <property type="term" value="F:ATP hydrolysis activity"/>
    <property type="evidence" value="ECO:0007669"/>
    <property type="project" value="InterPro"/>
</dbReference>
<sequence>MAEQHFLEVTDLEVKYGDIQVIWKESFYVKRGEIIAIVGSNGMGKSTTVAACSGLISPCGGSIKINGKEMAGQNTRSYIDEGVILVPEGRQLFPEMTVLENLEMGCCSKEAKIRKKQTLERVYSWFPILRERSKQLAGSLSGGEQQMVAFSRGMMQLPKLLIMDEPSLGLAPNIVDNIFVISKKITQETGLAIILVEQDVRKALKLADRGYVIENGRITIEGTAENLLNDPEVKKAYLGF</sequence>
<feature type="domain" description="ABC transporter" evidence="6">
    <location>
        <begin position="7"/>
        <end position="240"/>
    </location>
</feature>
<dbReference type="EMBL" id="DVGD01000022">
    <property type="protein sequence ID" value="HIR08930.1"/>
    <property type="molecule type" value="Genomic_DNA"/>
</dbReference>
<gene>
    <name evidence="7" type="ORF">IAA70_00850</name>
</gene>
<dbReference type="PROSITE" id="PS50893">
    <property type="entry name" value="ABC_TRANSPORTER_2"/>
    <property type="match status" value="1"/>
</dbReference>
<dbReference type="CDD" id="cd03224">
    <property type="entry name" value="ABC_TM1139_LivF_branched"/>
    <property type="match status" value="1"/>
</dbReference>
<dbReference type="InterPro" id="IPR017871">
    <property type="entry name" value="ABC_transporter-like_CS"/>
</dbReference>
<reference evidence="7" key="1">
    <citation type="submission" date="2020-10" db="EMBL/GenBank/DDBJ databases">
        <authorList>
            <person name="Gilroy R."/>
        </authorList>
    </citation>
    <scope>NUCLEOTIDE SEQUENCE</scope>
    <source>
        <strain evidence="7">ChiHjej9B8-7071</strain>
    </source>
</reference>
<protein>
    <submittedName>
        <fullName evidence="7">ABC transporter ATP-binding protein</fullName>
    </submittedName>
</protein>
<name>A0A9D1A850_9FIRM</name>
<dbReference type="SMART" id="SM00382">
    <property type="entry name" value="AAA"/>
    <property type="match status" value="1"/>
</dbReference>